<protein>
    <submittedName>
        <fullName evidence="1">Uncharacterized protein</fullName>
    </submittedName>
</protein>
<proteinExistence type="predicted"/>
<reference evidence="1 2" key="1">
    <citation type="submission" date="2019-12" db="EMBL/GenBank/DDBJ databases">
        <title>Paenibacillus sp. nov. sp. isolated from soil.</title>
        <authorList>
            <person name="Kim J."/>
            <person name="Jeong S.E."/>
            <person name="Jung H.S."/>
            <person name="Jeon C.O."/>
        </authorList>
    </citation>
    <scope>NUCLEOTIDE SEQUENCE [LARGE SCALE GENOMIC DNA]</scope>
    <source>
        <strain evidence="1 2">5J-6</strain>
    </source>
</reference>
<comment type="caution">
    <text evidence="1">The sequence shown here is derived from an EMBL/GenBank/DDBJ whole genome shotgun (WGS) entry which is preliminary data.</text>
</comment>
<evidence type="ECO:0000313" key="1">
    <source>
        <dbReference type="EMBL" id="MZQ82041.1"/>
    </source>
</evidence>
<name>A0A6L8UXN3_9BACL</name>
<dbReference type="AlphaFoldDB" id="A0A6L8UXN3"/>
<organism evidence="1 2">
    <name type="scientific">Paenibacillus silvestris</name>
    <dbReference type="NCBI Taxonomy" id="2606219"/>
    <lineage>
        <taxon>Bacteria</taxon>
        <taxon>Bacillati</taxon>
        <taxon>Bacillota</taxon>
        <taxon>Bacilli</taxon>
        <taxon>Bacillales</taxon>
        <taxon>Paenibacillaceae</taxon>
        <taxon>Paenibacillus</taxon>
    </lineage>
</organism>
<gene>
    <name evidence="1" type="ORF">GQF01_07810</name>
</gene>
<dbReference type="Proteomes" id="UP000481087">
    <property type="component" value="Unassembled WGS sequence"/>
</dbReference>
<dbReference type="RefSeq" id="WP_161406218.1">
    <property type="nucleotide sequence ID" value="NZ_WTUZ01000010.1"/>
</dbReference>
<evidence type="ECO:0000313" key="2">
    <source>
        <dbReference type="Proteomes" id="UP000481087"/>
    </source>
</evidence>
<keyword evidence="2" id="KW-1185">Reference proteome</keyword>
<dbReference type="EMBL" id="WTUZ01000010">
    <property type="protein sequence ID" value="MZQ82041.1"/>
    <property type="molecule type" value="Genomic_DNA"/>
</dbReference>
<accession>A0A6L8UXN3</accession>
<sequence length="90" mass="10580">MFQSAILQTQYVVHFGHPTKQKITDLRRSDDLIKVSMHDFIANRCLITQMDCVILRTIYMRLRQLAERFATPELTYLTTTKLEIKQLAHA</sequence>